<reference evidence="4" key="1">
    <citation type="submission" date="2009-10" db="EMBL/GenBank/DDBJ databases">
        <title>The complete chromosome of Gordonia bronchialis DSM 43247.</title>
        <authorList>
            <consortium name="US DOE Joint Genome Institute (JGI-PGF)"/>
            <person name="Lucas S."/>
            <person name="Copeland A."/>
            <person name="Lapidus A."/>
            <person name="Glavina del Rio T."/>
            <person name="Dalin E."/>
            <person name="Tice H."/>
            <person name="Bruce D."/>
            <person name="Goodwin L."/>
            <person name="Pitluck S."/>
            <person name="Kyrpides N."/>
            <person name="Mavromatis K."/>
            <person name="Ivanova N."/>
            <person name="Ovchinnikova G."/>
            <person name="Saunders E."/>
            <person name="Brettin T."/>
            <person name="Detter J.C."/>
            <person name="Han C."/>
            <person name="Larimer F."/>
            <person name="Land M."/>
            <person name="Hauser L."/>
            <person name="Markowitz V."/>
            <person name="Cheng J.-F."/>
            <person name="Hugenholtz P."/>
            <person name="Woyke T."/>
            <person name="Wu D."/>
            <person name="Jando M."/>
            <person name="Schneider S."/>
            <person name="Goeker M."/>
            <person name="Klenk H.-P."/>
            <person name="Eisen J.A."/>
        </authorList>
    </citation>
    <scope>NUCLEOTIDE SEQUENCE [LARGE SCALE GENOMIC DNA]</scope>
    <source>
        <strain evidence="4">ATCC 25592 / DSM 43247 / BCRC 13721 / JCM 3198 / KCTC 3076 / NBRC 16047 / NCTC 10667</strain>
    </source>
</reference>
<dbReference type="eggNOG" id="COG1511">
    <property type="taxonomic scope" value="Bacteria"/>
</dbReference>
<evidence type="ECO:0008006" key="5">
    <source>
        <dbReference type="Google" id="ProtNLM"/>
    </source>
</evidence>
<name>D0L4B1_GORB4</name>
<proteinExistence type="predicted"/>
<protein>
    <recommendedName>
        <fullName evidence="5">Integral membrane protein</fullName>
    </recommendedName>
</protein>
<keyword evidence="2" id="KW-0472">Membrane</keyword>
<keyword evidence="4" id="KW-1185">Reference proteome</keyword>
<feature type="transmembrane region" description="Helical" evidence="2">
    <location>
        <begin position="204"/>
        <end position="226"/>
    </location>
</feature>
<gene>
    <name evidence="3" type="ordered locus">Gbro_1024</name>
</gene>
<evidence type="ECO:0000256" key="2">
    <source>
        <dbReference type="SAM" id="Phobius"/>
    </source>
</evidence>
<evidence type="ECO:0000256" key="1">
    <source>
        <dbReference type="SAM" id="MobiDB-lite"/>
    </source>
</evidence>
<dbReference type="KEGG" id="gbr:Gbro_1024"/>
<feature type="transmembrane region" description="Helical" evidence="2">
    <location>
        <begin position="176"/>
        <end position="198"/>
    </location>
</feature>
<dbReference type="RefSeq" id="WP_012832913.1">
    <property type="nucleotide sequence ID" value="NC_013441.1"/>
</dbReference>
<dbReference type="EMBL" id="CP001802">
    <property type="protein sequence ID" value="ACY20335.1"/>
    <property type="molecule type" value="Genomic_DNA"/>
</dbReference>
<feature type="transmembrane region" description="Helical" evidence="2">
    <location>
        <begin position="233"/>
        <end position="253"/>
    </location>
</feature>
<dbReference type="STRING" id="526226.Gbro_1024"/>
<feature type="transmembrane region" description="Helical" evidence="2">
    <location>
        <begin position="289"/>
        <end position="309"/>
    </location>
</feature>
<feature type="transmembrane region" description="Helical" evidence="2">
    <location>
        <begin position="147"/>
        <end position="169"/>
    </location>
</feature>
<feature type="region of interest" description="Disordered" evidence="1">
    <location>
        <begin position="317"/>
        <end position="336"/>
    </location>
</feature>
<dbReference type="Proteomes" id="UP000001219">
    <property type="component" value="Chromosome"/>
</dbReference>
<sequence length="336" mass="33927">MMTRDSNATSTEIRKVVGLVVGLTILLAVMLCAFALPAVHTGAHGVPVGVVGNDQVVATVSEKLDGFEVSAYPDADAAGAAILDRQIYGAFVVESGQVHTLVASAASSAAATAITQAGSGLAAAQHLPARVTDLRGFGADDPRGAGLVAGALPLALGGWIAAVVIMQVIGSTRERILAVLAFSVVGGLGMTAVIQFVLGTFDGNYWLTSLAAMLGIAATAMTVLGLRELMGAAGLGVAAVLLILLGNPLSGLASAPEMLPTPWGTIGQLLPPGATGSLLRDVAFFDGHGATHALIVLFCWLIGGMVLYASGLRRSGSSENAPHPDEEASSEKLTVV</sequence>
<keyword evidence="2" id="KW-1133">Transmembrane helix</keyword>
<dbReference type="AlphaFoldDB" id="D0L4B1"/>
<dbReference type="HOGENOM" id="CLU_045983_2_0_11"/>
<accession>D0L4B1</accession>
<evidence type="ECO:0000313" key="4">
    <source>
        <dbReference type="Proteomes" id="UP000001219"/>
    </source>
</evidence>
<organism evidence="3 4">
    <name type="scientific">Gordonia bronchialis (strain ATCC 25592 / DSM 43247 / BCRC 13721 / JCM 3198 / KCTC 3076 / NBRC 16047 / NCTC 10667)</name>
    <name type="common">Rhodococcus bronchialis</name>
    <dbReference type="NCBI Taxonomy" id="526226"/>
    <lineage>
        <taxon>Bacteria</taxon>
        <taxon>Bacillati</taxon>
        <taxon>Actinomycetota</taxon>
        <taxon>Actinomycetes</taxon>
        <taxon>Mycobacteriales</taxon>
        <taxon>Gordoniaceae</taxon>
        <taxon>Gordonia</taxon>
    </lineage>
</organism>
<evidence type="ECO:0000313" key="3">
    <source>
        <dbReference type="EMBL" id="ACY20335.1"/>
    </source>
</evidence>
<reference evidence="3 4" key="2">
    <citation type="journal article" date="2010" name="Stand. Genomic Sci.">
        <title>Complete genome sequence of Gordonia bronchialis type strain (3410).</title>
        <authorList>
            <person name="Ivanova N."/>
            <person name="Sikorski J."/>
            <person name="Jando M."/>
            <person name="Lapidus A."/>
            <person name="Nolan M."/>
            <person name="Lucas S."/>
            <person name="Del Rio T.G."/>
            <person name="Tice H."/>
            <person name="Copeland A."/>
            <person name="Cheng J.F."/>
            <person name="Chen F."/>
            <person name="Bruce D."/>
            <person name="Goodwin L."/>
            <person name="Pitluck S."/>
            <person name="Mavromatis K."/>
            <person name="Ovchinnikova G."/>
            <person name="Pati A."/>
            <person name="Chen A."/>
            <person name="Palaniappan K."/>
            <person name="Land M."/>
            <person name="Hauser L."/>
            <person name="Chang Y.J."/>
            <person name="Jeffries C.D."/>
            <person name="Chain P."/>
            <person name="Saunders E."/>
            <person name="Han C."/>
            <person name="Detter J.C."/>
            <person name="Brettin T."/>
            <person name="Rohde M."/>
            <person name="Goker M."/>
            <person name="Bristow J."/>
            <person name="Eisen J.A."/>
            <person name="Markowitz V."/>
            <person name="Hugenholtz P."/>
            <person name="Klenk H.P."/>
            <person name="Kyrpides N.C."/>
        </authorList>
    </citation>
    <scope>NUCLEOTIDE SEQUENCE [LARGE SCALE GENOMIC DNA]</scope>
    <source>
        <strain evidence="4">ATCC 25592 / DSM 43247 / BCRC 13721 / JCM 3198 / KCTC 3076 / NBRC 16047 / NCTC 10667</strain>
    </source>
</reference>
<feature type="transmembrane region" description="Helical" evidence="2">
    <location>
        <begin position="16"/>
        <end position="39"/>
    </location>
</feature>
<keyword evidence="2" id="KW-0812">Transmembrane</keyword>